<evidence type="ECO:0000313" key="2">
    <source>
        <dbReference type="Proteomes" id="UP001138540"/>
    </source>
</evidence>
<dbReference type="Proteomes" id="UP001138540">
    <property type="component" value="Unassembled WGS sequence"/>
</dbReference>
<gene>
    <name evidence="1" type="ORF">HNP60_000829</name>
</gene>
<sequence>MVLSADEAGNEGISATIAAIRNDLIAEHLDVDAGDVAARLKAEGSLIRAIEALRQDGRTLVDYELPELSATEEWLADNEILDPEGPDAMFEALSQRSLFKGWRLPWRKR</sequence>
<dbReference type="EMBL" id="JACHKA010000001">
    <property type="protein sequence ID" value="MBB5984855.1"/>
    <property type="molecule type" value="Genomic_DNA"/>
</dbReference>
<protein>
    <submittedName>
        <fullName evidence="1">Uncharacterized protein</fullName>
    </submittedName>
</protein>
<accession>A0ABR6NC45</accession>
<keyword evidence="2" id="KW-1185">Reference proteome</keyword>
<comment type="caution">
    <text evidence="1">The sequence shown here is derived from an EMBL/GenBank/DDBJ whole genome shotgun (WGS) entry which is preliminary data.</text>
</comment>
<organism evidence="1 2">
    <name type="scientific">Sphingobium lignivorans</name>
    <dbReference type="NCBI Taxonomy" id="2735886"/>
    <lineage>
        <taxon>Bacteria</taxon>
        <taxon>Pseudomonadati</taxon>
        <taxon>Pseudomonadota</taxon>
        <taxon>Alphaproteobacteria</taxon>
        <taxon>Sphingomonadales</taxon>
        <taxon>Sphingomonadaceae</taxon>
        <taxon>Sphingobium</taxon>
    </lineage>
</organism>
<reference evidence="1 2" key="1">
    <citation type="submission" date="2020-08" db="EMBL/GenBank/DDBJ databases">
        <title>Exploring microbial biodiversity for novel pathways involved in the catabolism of aromatic compounds derived from lignin.</title>
        <authorList>
            <person name="Elkins J."/>
        </authorList>
    </citation>
    <scope>NUCLEOTIDE SEQUENCE [LARGE SCALE GENOMIC DNA]</scope>
    <source>
        <strain evidence="1 2">B1D3A</strain>
    </source>
</reference>
<evidence type="ECO:0000313" key="1">
    <source>
        <dbReference type="EMBL" id="MBB5984855.1"/>
    </source>
</evidence>
<name>A0ABR6NC45_9SPHN</name>
<proteinExistence type="predicted"/>